<comment type="caution">
    <text evidence="1">The sequence shown here is derived from an EMBL/GenBank/DDBJ whole genome shotgun (WGS) entry which is preliminary data.</text>
</comment>
<keyword evidence="2" id="KW-1185">Reference proteome</keyword>
<name>A0A9K3CZ92_9EUKA</name>
<organism evidence="1 2">
    <name type="scientific">Kipferlia bialata</name>
    <dbReference type="NCBI Taxonomy" id="797122"/>
    <lineage>
        <taxon>Eukaryota</taxon>
        <taxon>Metamonada</taxon>
        <taxon>Carpediemonas-like organisms</taxon>
        <taxon>Kipferlia</taxon>
    </lineage>
</organism>
<accession>A0A9K3CZ92</accession>
<protein>
    <submittedName>
        <fullName evidence="1">Uncharacterized protein</fullName>
    </submittedName>
</protein>
<dbReference type="EMBL" id="BDIP01001869">
    <property type="protein sequence ID" value="GIQ85297.1"/>
    <property type="molecule type" value="Genomic_DNA"/>
</dbReference>
<sequence length="295" mass="32613">MPDATPLFVSHSSTGNDLRAVVYGVNCQNNMVVVCGWQSKEMYTHHLLSDGSVEQEMIHSGVLKNSGLFYIQGVLYVYVRTQCSAFQLDTPMHPPTPLNVTLPDIQDLQEWTKFTLDSKCYLVVTVNGSSGMSTSTWCYDPEAVGTGWVCLPVNTPHLVRSHIPLPVIGNRAYTLTKRGQSVSFSSQTGWSADESAPILRGNCHVMAVGQYLLLSKTPPIIGRSIHRWYKYDTISGELQLLPEILHFGCGHGLFSPALAVRSYPDKVHVLNARLVYPHSELEWGITPPGQVVTDV</sequence>
<proteinExistence type="predicted"/>
<reference evidence="1 2" key="1">
    <citation type="journal article" date="2018" name="PLoS ONE">
        <title>The draft genome of Kipferlia bialata reveals reductive genome evolution in fornicate parasites.</title>
        <authorList>
            <person name="Tanifuji G."/>
            <person name="Takabayashi S."/>
            <person name="Kume K."/>
            <person name="Takagi M."/>
            <person name="Nakayama T."/>
            <person name="Kamikawa R."/>
            <person name="Inagaki Y."/>
            <person name="Hashimoto T."/>
        </authorList>
    </citation>
    <scope>NUCLEOTIDE SEQUENCE [LARGE SCALE GENOMIC DNA]</scope>
    <source>
        <strain evidence="1">NY0173</strain>
    </source>
</reference>
<evidence type="ECO:0000313" key="1">
    <source>
        <dbReference type="EMBL" id="GIQ85297.1"/>
    </source>
</evidence>
<dbReference type="AlphaFoldDB" id="A0A9K3CZ92"/>
<dbReference type="Proteomes" id="UP000265618">
    <property type="component" value="Unassembled WGS sequence"/>
</dbReference>
<gene>
    <name evidence="1" type="ORF">KIPB_006938</name>
</gene>
<evidence type="ECO:0000313" key="2">
    <source>
        <dbReference type="Proteomes" id="UP000265618"/>
    </source>
</evidence>